<keyword evidence="9" id="KW-1017">Isopeptide bond</keyword>
<comment type="subcellular location">
    <subcellularLocation>
        <location evidence="3">Cell membrane</location>
        <topology evidence="3">Peripheral membrane protein</topology>
        <orientation evidence="3">Cytoplasmic side</orientation>
    </subcellularLocation>
    <subcellularLocation>
        <location evidence="4">Cell projection</location>
        <location evidence="4">Axon</location>
    </subcellularLocation>
    <subcellularLocation>
        <location evidence="2">Cell projection</location>
        <location evidence="2">Dendrite</location>
    </subcellularLocation>
    <subcellularLocation>
        <location evidence="1 18">Cytoplasm</location>
        <location evidence="1 18">Cytoskeleton</location>
    </subcellularLocation>
    <subcellularLocation>
        <location evidence="5">Cytoplasm</location>
        <location evidence="5">Cytosol</location>
    </subcellularLocation>
</comment>
<evidence type="ECO:0000256" key="11">
    <source>
        <dbReference type="ARBA" id="ARBA00022701"/>
    </source>
</evidence>
<dbReference type="PROSITE" id="PS51491">
    <property type="entry name" value="TAU_MAP_2"/>
    <property type="match status" value="4"/>
</dbReference>
<dbReference type="InterPro" id="IPR001084">
    <property type="entry name" value="MAP_tubulin-bd_rpt"/>
</dbReference>
<feature type="compositionally biased region" description="Basic and acidic residues" evidence="19">
    <location>
        <begin position="1"/>
        <end position="26"/>
    </location>
</feature>
<evidence type="ECO:0000256" key="4">
    <source>
        <dbReference type="ARBA" id="ARBA00004489"/>
    </source>
</evidence>
<gene>
    <name evidence="20" type="primary">MAPT</name>
</gene>
<dbReference type="Ensembl" id="ENSNLET00000033743.1">
    <property type="protein sequence ID" value="ENSNLEP00000048782.1"/>
    <property type="gene ID" value="ENSNLEG00000004803.2"/>
</dbReference>
<feature type="compositionally biased region" description="Polar residues" evidence="19">
    <location>
        <begin position="61"/>
        <end position="71"/>
    </location>
</feature>
<reference evidence="20 21" key="1">
    <citation type="submission" date="2012-10" db="EMBL/GenBank/DDBJ databases">
        <authorList>
            <consortium name="Gibbon Genome Sequencing Consortium"/>
        </authorList>
    </citation>
    <scope>NUCLEOTIDE SEQUENCE [LARGE SCALE GENOMIC DNA]</scope>
</reference>
<dbReference type="EMBL" id="ADFV01061449">
    <property type="status" value="NOT_ANNOTATED_CDS"/>
    <property type="molecule type" value="Genomic_DNA"/>
</dbReference>
<proteinExistence type="predicted"/>
<dbReference type="Pfam" id="PF00418">
    <property type="entry name" value="Tubulin-binding"/>
    <property type="match status" value="4"/>
</dbReference>
<keyword evidence="8 18" id="KW-0963">Cytoplasm</keyword>
<keyword evidence="14" id="KW-0007">Acetylation</keyword>
<evidence type="ECO:0000256" key="1">
    <source>
        <dbReference type="ARBA" id="ARBA00004245"/>
    </source>
</evidence>
<feature type="compositionally biased region" description="Pro residues" evidence="19">
    <location>
        <begin position="174"/>
        <end position="191"/>
    </location>
</feature>
<feature type="compositionally biased region" description="Polar residues" evidence="19">
    <location>
        <begin position="357"/>
        <end position="372"/>
    </location>
</feature>
<dbReference type="GO" id="GO:0005829">
    <property type="term" value="C:cytosol"/>
    <property type="evidence" value="ECO:0007669"/>
    <property type="project" value="UniProtKB-SubCell"/>
</dbReference>
<dbReference type="EMBL" id="ADFV01061447">
    <property type="status" value="NOT_ANNOTATED_CDS"/>
    <property type="molecule type" value="Genomic_DNA"/>
</dbReference>
<dbReference type="GO" id="GO:0031175">
    <property type="term" value="P:neuron projection development"/>
    <property type="evidence" value="ECO:0007669"/>
    <property type="project" value="TreeGrafter"/>
</dbReference>
<evidence type="ECO:0000256" key="14">
    <source>
        <dbReference type="ARBA" id="ARBA00022990"/>
    </source>
</evidence>
<evidence type="ECO:0000313" key="20">
    <source>
        <dbReference type="Ensembl" id="ENSNLEP00000048782.1"/>
    </source>
</evidence>
<evidence type="ECO:0000256" key="18">
    <source>
        <dbReference type="RuleBase" id="RU000686"/>
    </source>
</evidence>
<accession>A0A2I3HZ47</accession>
<evidence type="ECO:0000256" key="5">
    <source>
        <dbReference type="ARBA" id="ARBA00004514"/>
    </source>
</evidence>
<keyword evidence="6" id="KW-1003">Cell membrane</keyword>
<dbReference type="GO" id="GO:0030425">
    <property type="term" value="C:dendrite"/>
    <property type="evidence" value="ECO:0007669"/>
    <property type="project" value="UniProtKB-SubCell"/>
</dbReference>
<dbReference type="GO" id="GO:0000226">
    <property type="term" value="P:microtubule cytoskeleton organization"/>
    <property type="evidence" value="ECO:0007669"/>
    <property type="project" value="TreeGrafter"/>
</dbReference>
<protein>
    <recommendedName>
        <fullName evidence="18">Microtubule-associated protein</fullName>
    </recommendedName>
</protein>
<evidence type="ECO:0000256" key="19">
    <source>
        <dbReference type="SAM" id="MobiDB-lite"/>
    </source>
</evidence>
<dbReference type="GO" id="GO:0008017">
    <property type="term" value="F:microtubule binding"/>
    <property type="evidence" value="ECO:0007669"/>
    <property type="project" value="InterPro"/>
</dbReference>
<evidence type="ECO:0000256" key="15">
    <source>
        <dbReference type="ARBA" id="ARBA00023136"/>
    </source>
</evidence>
<name>A0A2I3HZ47_NOMLE</name>
<evidence type="ECO:0000256" key="2">
    <source>
        <dbReference type="ARBA" id="ARBA00004279"/>
    </source>
</evidence>
<feature type="region of interest" description="Disordered" evidence="19">
    <location>
        <begin position="354"/>
        <end position="373"/>
    </location>
</feature>
<dbReference type="GO" id="GO:0005886">
    <property type="term" value="C:plasma membrane"/>
    <property type="evidence" value="ECO:0007669"/>
    <property type="project" value="UniProtKB-SubCell"/>
</dbReference>
<dbReference type="EMBL" id="ADFV01061444">
    <property type="status" value="NOT_ANNOTATED_CDS"/>
    <property type="molecule type" value="Genomic_DNA"/>
</dbReference>
<dbReference type="Proteomes" id="UP000001073">
    <property type="component" value="Chromosome 19"/>
</dbReference>
<sequence length="397" mass="41456">MAEPRQEYDVMEDHAGTYGLGDRKDQGGYTMLQDQEGDTDAGLKESPLQTPAEDGSEEPGSETSDAKSTPTAEDVTAPLVDERAPGEQAAAQPHTEIPEGTTAEEAGIGDTPSLEDEAAGHVTQARMVSKSKDGTGSDDKKAKGADGKTKIATPRGAAPPGQKGQANATRIPAKTPPAPKTPPSSRTPPKSPSSAKSRLQTAPVPMPDLKNVKSKIGSTENLKHQPGGGKVQIINKKLDLSNVQSKCGSKDNIKHVPGGGSVQIVYKPVDLSKVTSKCGSLGNIHHKPGGGQVEVKSEKLDFKDRVQSKIGSLDNITHVPGGGNKKIETHKLTFRENAKAKTDHGAEIVYKSPVVSGDTSPRHLSNVSSTGSIDMVDSPQLATLADEVSASLAKQGL</sequence>
<keyword evidence="7" id="KW-0488">Methylation</keyword>
<feature type="compositionally biased region" description="Basic and acidic residues" evidence="19">
    <location>
        <begin position="130"/>
        <end position="149"/>
    </location>
</feature>
<keyword evidence="15" id="KW-0472">Membrane</keyword>
<keyword evidence="10" id="KW-0597">Phosphoprotein</keyword>
<dbReference type="GO" id="GO:0030424">
    <property type="term" value="C:axon"/>
    <property type="evidence" value="ECO:0007669"/>
    <property type="project" value="UniProtKB-SubCell"/>
</dbReference>
<evidence type="ECO:0000256" key="16">
    <source>
        <dbReference type="ARBA" id="ARBA00023212"/>
    </source>
</evidence>
<keyword evidence="21" id="KW-1185">Reference proteome</keyword>
<dbReference type="PANTHER" id="PTHR11501">
    <property type="entry name" value="MICROTUBULE-ASSOCIATED PROTEIN"/>
    <property type="match status" value="1"/>
</dbReference>
<dbReference type="GeneTree" id="ENSGT00940000155494"/>
<reference evidence="20" key="2">
    <citation type="submission" date="2025-08" db="UniProtKB">
        <authorList>
            <consortium name="Ensembl"/>
        </authorList>
    </citation>
    <scope>IDENTIFICATION</scope>
</reference>
<dbReference type="InterPro" id="IPR002955">
    <property type="entry name" value="Tau"/>
</dbReference>
<reference evidence="20" key="3">
    <citation type="submission" date="2025-09" db="UniProtKB">
        <authorList>
            <consortium name="Ensembl"/>
        </authorList>
    </citation>
    <scope>IDENTIFICATION</scope>
</reference>
<keyword evidence="17" id="KW-0966">Cell projection</keyword>
<evidence type="ECO:0000256" key="10">
    <source>
        <dbReference type="ARBA" id="ARBA00022553"/>
    </source>
</evidence>
<dbReference type="InterPro" id="IPR027324">
    <property type="entry name" value="MAP2/MAP4/Tau"/>
</dbReference>
<feature type="region of interest" description="Disordered" evidence="19">
    <location>
        <begin position="1"/>
        <end position="212"/>
    </location>
</feature>
<keyword evidence="11 18" id="KW-0493">Microtubule</keyword>
<evidence type="ECO:0000256" key="13">
    <source>
        <dbReference type="ARBA" id="ARBA00022843"/>
    </source>
</evidence>
<evidence type="ECO:0000256" key="7">
    <source>
        <dbReference type="ARBA" id="ARBA00022481"/>
    </source>
</evidence>
<dbReference type="EMBL" id="ADFV01061443">
    <property type="status" value="NOT_ANNOTATED_CDS"/>
    <property type="molecule type" value="Genomic_DNA"/>
</dbReference>
<dbReference type="EMBL" id="ADFV01061442">
    <property type="status" value="NOT_ANNOTATED_CDS"/>
    <property type="molecule type" value="Genomic_DNA"/>
</dbReference>
<evidence type="ECO:0000313" key="21">
    <source>
        <dbReference type="Proteomes" id="UP000001073"/>
    </source>
</evidence>
<dbReference type="EMBL" id="ADFV01061448">
    <property type="status" value="NOT_ANNOTATED_CDS"/>
    <property type="molecule type" value="Genomic_DNA"/>
</dbReference>
<evidence type="ECO:0000256" key="3">
    <source>
        <dbReference type="ARBA" id="ARBA00004413"/>
    </source>
</evidence>
<evidence type="ECO:0000256" key="8">
    <source>
        <dbReference type="ARBA" id="ARBA00022490"/>
    </source>
</evidence>
<dbReference type="EMBL" id="ADFV01061445">
    <property type="status" value="NOT_ANNOTATED_CDS"/>
    <property type="molecule type" value="Genomic_DNA"/>
</dbReference>
<dbReference type="AlphaFoldDB" id="A0A2I3HZ47"/>
<evidence type="ECO:0000256" key="9">
    <source>
        <dbReference type="ARBA" id="ARBA00022499"/>
    </source>
</evidence>
<keyword evidence="13" id="KW-0832">Ubl conjugation</keyword>
<keyword evidence="12" id="KW-0677">Repeat</keyword>
<evidence type="ECO:0000256" key="17">
    <source>
        <dbReference type="ARBA" id="ARBA00023273"/>
    </source>
</evidence>
<evidence type="ECO:0000256" key="12">
    <source>
        <dbReference type="ARBA" id="ARBA00022737"/>
    </source>
</evidence>
<dbReference type="EMBL" id="ADFV01061446">
    <property type="status" value="NOT_ANNOTATED_CDS"/>
    <property type="molecule type" value="Genomic_DNA"/>
</dbReference>
<dbReference type="PANTHER" id="PTHR11501:SF14">
    <property type="entry name" value="MICROTUBULE-ASSOCIATED PROTEIN TAU"/>
    <property type="match status" value="1"/>
</dbReference>
<evidence type="ECO:0000256" key="6">
    <source>
        <dbReference type="ARBA" id="ARBA00022475"/>
    </source>
</evidence>
<dbReference type="PROSITE" id="PS00229">
    <property type="entry name" value="TAU_MAP_1"/>
    <property type="match status" value="2"/>
</dbReference>
<keyword evidence="16 18" id="KW-0206">Cytoskeleton</keyword>
<dbReference type="PRINTS" id="PR01261">
    <property type="entry name" value="TAUPROTEIN"/>
</dbReference>
<dbReference type="GO" id="GO:0005874">
    <property type="term" value="C:microtubule"/>
    <property type="evidence" value="ECO:0007669"/>
    <property type="project" value="UniProtKB-KW"/>
</dbReference>
<organism evidence="20 21">
    <name type="scientific">Nomascus leucogenys</name>
    <name type="common">Northern white-cheeked gibbon</name>
    <name type="synonym">Hylobates leucogenys</name>
    <dbReference type="NCBI Taxonomy" id="61853"/>
    <lineage>
        <taxon>Eukaryota</taxon>
        <taxon>Metazoa</taxon>
        <taxon>Chordata</taxon>
        <taxon>Craniata</taxon>
        <taxon>Vertebrata</taxon>
        <taxon>Euteleostomi</taxon>
        <taxon>Mammalia</taxon>
        <taxon>Eutheria</taxon>
        <taxon>Euarchontoglires</taxon>
        <taxon>Primates</taxon>
        <taxon>Haplorrhini</taxon>
        <taxon>Catarrhini</taxon>
        <taxon>Hylobatidae</taxon>
        <taxon>Nomascus</taxon>
    </lineage>
</organism>